<accession>A0A926I0I9</accession>
<comment type="caution">
    <text evidence="2">The sequence shown here is derived from an EMBL/GenBank/DDBJ whole genome shotgun (WGS) entry which is preliminary data.</text>
</comment>
<protein>
    <submittedName>
        <fullName evidence="2">AP endonuclease</fullName>
    </submittedName>
</protein>
<dbReference type="Proteomes" id="UP000657006">
    <property type="component" value="Unassembled WGS sequence"/>
</dbReference>
<proteinExistence type="predicted"/>
<dbReference type="RefSeq" id="WP_177714364.1">
    <property type="nucleotide sequence ID" value="NZ_JACRSQ010000003.1"/>
</dbReference>
<reference evidence="2" key="1">
    <citation type="submission" date="2020-08" db="EMBL/GenBank/DDBJ databases">
        <title>Genome public.</title>
        <authorList>
            <person name="Liu C."/>
            <person name="Sun Q."/>
        </authorList>
    </citation>
    <scope>NUCLEOTIDE SEQUENCE</scope>
    <source>
        <strain evidence="2">NSJ-32</strain>
    </source>
</reference>
<keyword evidence="2" id="KW-0378">Hydrolase</keyword>
<dbReference type="GO" id="GO:0004519">
    <property type="term" value="F:endonuclease activity"/>
    <property type="evidence" value="ECO:0007669"/>
    <property type="project" value="UniProtKB-KW"/>
</dbReference>
<sequence>MVINGIELDFSIFDADTADKYETAIQDTRDRLANLQDVLQAEGIGNMIRSACQAVFECFNTIFGKGADRKIFGDQVNFQICMDAFMELDTKVAQEIQDYVRVMNTYSAARVKRQ</sequence>
<keyword evidence="3" id="KW-1185">Reference proteome</keyword>
<dbReference type="EMBL" id="JACRSQ010000003">
    <property type="protein sequence ID" value="MBC8542508.1"/>
    <property type="molecule type" value="Genomic_DNA"/>
</dbReference>
<keyword evidence="2" id="KW-0540">Nuclease</keyword>
<gene>
    <name evidence="2" type="ORF">H8730_02965</name>
</gene>
<dbReference type="Pfam" id="PF20378">
    <property type="entry name" value="DUF6673"/>
    <property type="match status" value="1"/>
</dbReference>
<organism evidence="2 3">
    <name type="scientific">Bianquea renquensis</name>
    <dbReference type="NCBI Taxonomy" id="2763661"/>
    <lineage>
        <taxon>Bacteria</taxon>
        <taxon>Bacillati</taxon>
        <taxon>Bacillota</taxon>
        <taxon>Clostridia</taxon>
        <taxon>Eubacteriales</taxon>
        <taxon>Bianqueaceae</taxon>
        <taxon>Bianquea</taxon>
    </lineage>
</organism>
<keyword evidence="2" id="KW-0255">Endonuclease</keyword>
<dbReference type="AlphaFoldDB" id="A0A926I0I9"/>
<evidence type="ECO:0000313" key="3">
    <source>
        <dbReference type="Proteomes" id="UP000657006"/>
    </source>
</evidence>
<feature type="domain" description="DUF6673" evidence="1">
    <location>
        <begin position="1"/>
        <end position="113"/>
    </location>
</feature>
<name>A0A926I0I9_9FIRM</name>
<dbReference type="InterPro" id="IPR046655">
    <property type="entry name" value="DUF6673"/>
</dbReference>
<evidence type="ECO:0000313" key="2">
    <source>
        <dbReference type="EMBL" id="MBC8542508.1"/>
    </source>
</evidence>
<evidence type="ECO:0000259" key="1">
    <source>
        <dbReference type="Pfam" id="PF20378"/>
    </source>
</evidence>